<dbReference type="InterPro" id="IPR043129">
    <property type="entry name" value="ATPase_NBD"/>
</dbReference>
<dbReference type="PANTHER" id="PTHR32432:SF3">
    <property type="entry name" value="ETHANOLAMINE UTILIZATION PROTEIN EUTJ"/>
    <property type="match status" value="1"/>
</dbReference>
<feature type="domain" description="SHS2" evidence="1">
    <location>
        <begin position="31"/>
        <end position="137"/>
    </location>
</feature>
<evidence type="ECO:0000259" key="1">
    <source>
        <dbReference type="SMART" id="SM00842"/>
    </source>
</evidence>
<dbReference type="EMBL" id="LOHZ01000044">
    <property type="protein sequence ID" value="KYO64149.1"/>
    <property type="molecule type" value="Genomic_DNA"/>
</dbReference>
<dbReference type="NCBIfam" id="TIGR02529">
    <property type="entry name" value="EutJ"/>
    <property type="match status" value="1"/>
</dbReference>
<dbReference type="Pfam" id="PF11104">
    <property type="entry name" value="PilM_2"/>
    <property type="match status" value="1"/>
</dbReference>
<comment type="caution">
    <text evidence="2">The sequence shown here is derived from an EMBL/GenBank/DDBJ whole genome shotgun (WGS) entry which is preliminary data.</text>
</comment>
<keyword evidence="2" id="KW-0131">Cell cycle</keyword>
<sequence length="289" mass="31145">MSSIFSDRVKKILLDAEKCVKVPQSYSGELFTGVDLGTAYVVLMVVDSTGKPVAGAYKFAQVVKDGVVVDFTGAMRIVKELKANIEERLNTELLKAAAAYPPETGKSVVKSHFYVTEGAGFEVLNMVDEPTAANYVLNISDGAVVDIGGGTTGIAVVKNGEVVYTADEPTGGTHFSLVIAGAKKISFEEAEEFKKDPFNKKEVIALVKPCIQKVAEIIRRHIRGFKVDAVYLVGGTCCLDGIEDIISKEIDLPVYKPINPFYVTPVGIALSCIGVKEYGDFEGRGTKIY</sequence>
<dbReference type="InterPro" id="IPR005883">
    <property type="entry name" value="PilM"/>
</dbReference>
<dbReference type="CDD" id="cd24047">
    <property type="entry name" value="ASKHA_NBD_EutJ"/>
    <property type="match status" value="1"/>
</dbReference>
<evidence type="ECO:0000313" key="2">
    <source>
        <dbReference type="EMBL" id="KYO64149.1"/>
    </source>
</evidence>
<dbReference type="InterPro" id="IPR013366">
    <property type="entry name" value="EutJ"/>
</dbReference>
<evidence type="ECO:0000313" key="3">
    <source>
        <dbReference type="Proteomes" id="UP000075737"/>
    </source>
</evidence>
<protein>
    <submittedName>
        <fullName evidence="2">Cell division protein FtsA</fullName>
    </submittedName>
</protein>
<gene>
    <name evidence="2" type="primary">ftsA_2</name>
    <name evidence="2" type="ORF">ATZ99_21800</name>
</gene>
<organism evidence="2 3">
    <name type="scientific">Thermovenabulum gondwanense</name>
    <dbReference type="NCBI Taxonomy" id="520767"/>
    <lineage>
        <taxon>Bacteria</taxon>
        <taxon>Bacillati</taxon>
        <taxon>Bacillota</taxon>
        <taxon>Clostridia</taxon>
        <taxon>Thermosediminibacterales</taxon>
        <taxon>Thermosediminibacteraceae</taxon>
        <taxon>Thermovenabulum</taxon>
    </lineage>
</organism>
<keyword evidence="2" id="KW-0132">Cell division</keyword>
<dbReference type="SUPFAM" id="SSF53067">
    <property type="entry name" value="Actin-like ATPase domain"/>
    <property type="match status" value="2"/>
</dbReference>
<dbReference type="AlphaFoldDB" id="A0A162M5Y9"/>
<dbReference type="Proteomes" id="UP000075737">
    <property type="component" value="Unassembled WGS sequence"/>
</dbReference>
<dbReference type="NCBIfam" id="NF011660">
    <property type="entry name" value="PRK15080.1"/>
    <property type="match status" value="1"/>
</dbReference>
<proteinExistence type="predicted"/>
<dbReference type="GO" id="GO:0051301">
    <property type="term" value="P:cell division"/>
    <property type="evidence" value="ECO:0007669"/>
    <property type="project" value="UniProtKB-KW"/>
</dbReference>
<dbReference type="RefSeq" id="WP_068749269.1">
    <property type="nucleotide sequence ID" value="NZ_LOHZ01000044.1"/>
</dbReference>
<dbReference type="OrthoDB" id="306538at2"/>
<keyword evidence="3" id="KW-1185">Reference proteome</keyword>
<dbReference type="PATRIC" id="fig|520767.4.peg.2308"/>
<reference evidence="2 3" key="1">
    <citation type="submission" date="2015-12" db="EMBL/GenBank/DDBJ databases">
        <title>Draft genome of Thermovenabulum gondwanense isolated from a red thermophilic microbial mat colonisisng an outflow channel of a bore well.</title>
        <authorList>
            <person name="Patel B.K."/>
        </authorList>
    </citation>
    <scope>NUCLEOTIDE SEQUENCE [LARGE SCALE GENOMIC DNA]</scope>
    <source>
        <strain evidence="2 3">R270</strain>
    </source>
</reference>
<accession>A0A162M5Y9</accession>
<name>A0A162M5Y9_9FIRM</name>
<dbReference type="InterPro" id="IPR003494">
    <property type="entry name" value="SHS2_FtsA"/>
</dbReference>
<dbReference type="SMART" id="SM00842">
    <property type="entry name" value="FtsA"/>
    <property type="match status" value="1"/>
</dbReference>
<dbReference type="PANTHER" id="PTHR32432">
    <property type="entry name" value="CELL DIVISION PROTEIN FTSA-RELATED"/>
    <property type="match status" value="1"/>
</dbReference>
<dbReference type="InterPro" id="IPR050696">
    <property type="entry name" value="FtsA/MreB"/>
</dbReference>
<dbReference type="STRING" id="520767.ATZ99_21800"/>
<dbReference type="Gene3D" id="3.30.420.40">
    <property type="match status" value="2"/>
</dbReference>